<reference evidence="3 4" key="1">
    <citation type="submission" date="2018-01" db="EMBL/GenBank/DDBJ databases">
        <title>A novel member of the phylum Bacteroidetes isolated from glacier ice.</title>
        <authorList>
            <person name="Liu Q."/>
            <person name="Xin Y.-H."/>
        </authorList>
    </citation>
    <scope>NUCLEOTIDE SEQUENCE [LARGE SCALE GENOMIC DNA]</scope>
    <source>
        <strain evidence="3 4">RB1R16</strain>
    </source>
</reference>
<sequence length="157" mass="18160">MNNNGIEIERRFILRSKPAATPHEEYSIFQKYSNNGWRYRRQQGGGDVVYYKTRKTTIASGVNEEEEYAITEEEFLNDCGTATKGISKTRSVFQHEGLRFEVDIFHHINLVIMEVELNDIAQSFSFPDHLKELVIFEITGIKEFSNSALATADYLKR</sequence>
<keyword evidence="4" id="KW-1185">Reference proteome</keyword>
<proteinExistence type="predicted"/>
<dbReference type="Proteomes" id="UP000239872">
    <property type="component" value="Unassembled WGS sequence"/>
</dbReference>
<dbReference type="EMBL" id="PPSL01000002">
    <property type="protein sequence ID" value="PQJ11318.1"/>
    <property type="molecule type" value="Genomic_DNA"/>
</dbReference>
<dbReference type="SUPFAM" id="SSF55154">
    <property type="entry name" value="CYTH-like phosphatases"/>
    <property type="match status" value="1"/>
</dbReference>
<comment type="caution">
    <text evidence="3">The sequence shown here is derived from an EMBL/GenBank/DDBJ whole genome shotgun (WGS) entry which is preliminary data.</text>
</comment>
<feature type="active site" description="Proton acceptor" evidence="1">
    <location>
        <position position="32"/>
    </location>
</feature>
<dbReference type="AlphaFoldDB" id="A0A2S7SX79"/>
<protein>
    <recommendedName>
        <fullName evidence="2">CYTH domain-containing protein</fullName>
    </recommendedName>
</protein>
<dbReference type="RefSeq" id="WP_105038197.1">
    <property type="nucleotide sequence ID" value="NZ_PPSL01000002.1"/>
</dbReference>
<gene>
    <name evidence="3" type="ORF">CJD36_005820</name>
</gene>
<evidence type="ECO:0000256" key="1">
    <source>
        <dbReference type="PIRSR" id="PIRSR016487-1"/>
    </source>
</evidence>
<dbReference type="OrthoDB" id="9805588at2"/>
<dbReference type="PIRSF" id="PIRSF016487">
    <property type="entry name" value="CYTH_UCP016487"/>
    <property type="match status" value="1"/>
</dbReference>
<evidence type="ECO:0000313" key="3">
    <source>
        <dbReference type="EMBL" id="PQJ11318.1"/>
    </source>
</evidence>
<evidence type="ECO:0000259" key="2">
    <source>
        <dbReference type="SMART" id="SM01118"/>
    </source>
</evidence>
<dbReference type="InterPro" id="IPR033469">
    <property type="entry name" value="CYTH-like_dom_sf"/>
</dbReference>
<dbReference type="InterPro" id="IPR012042">
    <property type="entry name" value="NeuTTM/CthTTM-like"/>
</dbReference>
<dbReference type="SMART" id="SM01118">
    <property type="entry name" value="CYTH"/>
    <property type="match status" value="1"/>
</dbReference>
<feature type="domain" description="CYTH" evidence="2">
    <location>
        <begin position="5"/>
        <end position="151"/>
    </location>
</feature>
<organism evidence="3 4">
    <name type="scientific">Flavipsychrobacter stenotrophus</name>
    <dbReference type="NCBI Taxonomy" id="2077091"/>
    <lineage>
        <taxon>Bacteria</taxon>
        <taxon>Pseudomonadati</taxon>
        <taxon>Bacteroidota</taxon>
        <taxon>Chitinophagia</taxon>
        <taxon>Chitinophagales</taxon>
        <taxon>Chitinophagaceae</taxon>
        <taxon>Flavipsychrobacter</taxon>
    </lineage>
</organism>
<name>A0A2S7SX79_9BACT</name>
<dbReference type="InterPro" id="IPR023577">
    <property type="entry name" value="CYTH_domain"/>
</dbReference>
<dbReference type="Gene3D" id="2.40.320.10">
    <property type="entry name" value="Hypothetical Protein Pfu-838710-001"/>
    <property type="match status" value="1"/>
</dbReference>
<evidence type="ECO:0000313" key="4">
    <source>
        <dbReference type="Proteomes" id="UP000239872"/>
    </source>
</evidence>
<accession>A0A2S7SX79</accession>